<feature type="disulfide bond" evidence="14">
    <location>
        <begin position="314"/>
        <end position="369"/>
    </location>
</feature>
<feature type="transmembrane region" description="Helical" evidence="15">
    <location>
        <begin position="199"/>
        <end position="223"/>
    </location>
</feature>
<dbReference type="HOGENOM" id="CLU_007257_0_5_1"/>
<keyword evidence="7 15" id="KW-0472">Membrane</keyword>
<evidence type="ECO:0000259" key="16">
    <source>
        <dbReference type="SMART" id="SM00079"/>
    </source>
</evidence>
<keyword evidence="2" id="KW-0813">Transport</keyword>
<dbReference type="OMA" id="TIWDESK"/>
<evidence type="ECO:0000256" key="12">
    <source>
        <dbReference type="PIRSR" id="PIRSR601508-1"/>
    </source>
</evidence>
<feature type="domain" description="Ionotropic glutamate receptor L-glutamate and glycine-binding" evidence="17">
    <location>
        <begin position="10"/>
        <end position="73"/>
    </location>
</feature>
<feature type="binding site" evidence="12">
    <location>
        <position position="84"/>
    </location>
    <ligand>
        <name>L-glutamate</name>
        <dbReference type="ChEBI" id="CHEBI:29985"/>
    </ligand>
</feature>
<feature type="transmembrane region" description="Helical" evidence="15">
    <location>
        <begin position="129"/>
        <end position="147"/>
    </location>
</feature>
<evidence type="ECO:0000256" key="2">
    <source>
        <dbReference type="ARBA" id="ARBA00022448"/>
    </source>
</evidence>
<evidence type="ECO:0000256" key="6">
    <source>
        <dbReference type="ARBA" id="ARBA00023065"/>
    </source>
</evidence>
<feature type="binding site" evidence="12">
    <location>
        <position position="89"/>
    </location>
    <ligand>
        <name>L-glutamate</name>
        <dbReference type="ChEBI" id="CHEBI:29985"/>
    </ligand>
</feature>
<evidence type="ECO:0000313" key="19">
    <source>
        <dbReference type="Proteomes" id="UP000001593"/>
    </source>
</evidence>
<evidence type="ECO:0000256" key="14">
    <source>
        <dbReference type="PIRSR" id="PIRSR601508-3"/>
    </source>
</evidence>
<keyword evidence="9" id="KW-0325">Glycoprotein</keyword>
<dbReference type="FunFam" id="3.40.190.10:FF:000024">
    <property type="entry name" value="Glutamate receptor, ionotropic, delta 1"/>
    <property type="match status" value="1"/>
</dbReference>
<dbReference type="PANTHER" id="PTHR18966">
    <property type="entry name" value="IONOTROPIC GLUTAMATE RECEPTOR"/>
    <property type="match status" value="1"/>
</dbReference>
<dbReference type="SUPFAM" id="SSF53850">
    <property type="entry name" value="Periplasmic binding protein-like II"/>
    <property type="match status" value="1"/>
</dbReference>
<feature type="binding site" evidence="12">
    <location>
        <position position="82"/>
    </location>
    <ligand>
        <name>L-glutamate</name>
        <dbReference type="ChEBI" id="CHEBI:29985"/>
    </ligand>
</feature>
<dbReference type="InterPro" id="IPR001320">
    <property type="entry name" value="Iontro_rcpt_C"/>
</dbReference>
<feature type="non-terminal residue" evidence="18">
    <location>
        <position position="408"/>
    </location>
</feature>
<dbReference type="GO" id="GO:0015276">
    <property type="term" value="F:ligand-gated monoatomic ion channel activity"/>
    <property type="evidence" value="ECO:0007669"/>
    <property type="project" value="InterPro"/>
</dbReference>
<keyword evidence="3" id="KW-1003">Cell membrane</keyword>
<keyword evidence="14" id="KW-1015">Disulfide bond</keyword>
<dbReference type="SUPFAM" id="SSF81324">
    <property type="entry name" value="Voltage-gated potassium channels"/>
    <property type="match status" value="1"/>
</dbReference>
<accession>A7S4J5</accession>
<keyword evidence="4 15" id="KW-0812">Transmembrane</keyword>
<dbReference type="PhylomeDB" id="A7S4J5"/>
<feature type="transmembrane region" description="Helical" evidence="15">
    <location>
        <begin position="387"/>
        <end position="407"/>
    </location>
</feature>
<evidence type="ECO:0000256" key="15">
    <source>
        <dbReference type="SAM" id="Phobius"/>
    </source>
</evidence>
<feature type="binding site" evidence="12">
    <location>
        <position position="301"/>
    </location>
    <ligand>
        <name>L-glutamate</name>
        <dbReference type="ChEBI" id="CHEBI:29985"/>
    </ligand>
</feature>
<dbReference type="SMART" id="SM00918">
    <property type="entry name" value="Lig_chan-Glu_bd"/>
    <property type="match status" value="1"/>
</dbReference>
<dbReference type="Gene3D" id="3.40.190.10">
    <property type="entry name" value="Periplasmic binding protein-like II"/>
    <property type="match status" value="2"/>
</dbReference>
<dbReference type="AlphaFoldDB" id="A7S4J5"/>
<evidence type="ECO:0000256" key="11">
    <source>
        <dbReference type="ARBA" id="ARBA00023303"/>
    </source>
</evidence>
<dbReference type="EMBL" id="DS469579">
    <property type="protein sequence ID" value="EDO41291.1"/>
    <property type="molecule type" value="Genomic_DNA"/>
</dbReference>
<evidence type="ECO:0000256" key="13">
    <source>
        <dbReference type="PIRSR" id="PIRSR601508-2"/>
    </source>
</evidence>
<evidence type="ECO:0000256" key="7">
    <source>
        <dbReference type="ARBA" id="ARBA00023136"/>
    </source>
</evidence>
<dbReference type="InterPro" id="IPR019594">
    <property type="entry name" value="Glu/Gly-bd"/>
</dbReference>
<evidence type="ECO:0008006" key="20">
    <source>
        <dbReference type="Google" id="ProtNLM"/>
    </source>
</evidence>
<evidence type="ECO:0000313" key="18">
    <source>
        <dbReference type="EMBL" id="EDO41291.1"/>
    </source>
</evidence>
<dbReference type="InterPro" id="IPR001508">
    <property type="entry name" value="Iono_Glu_rcpt_met"/>
</dbReference>
<dbReference type="InParanoid" id="A7S4J5"/>
<gene>
    <name evidence="18" type="ORF">NEMVEDRAFT_v1g50912</name>
</gene>
<feature type="non-terminal residue" evidence="18">
    <location>
        <position position="1"/>
    </location>
</feature>
<feature type="site" description="Crucial to convey clamshell closure to channel opening" evidence="13">
    <location>
        <position position="233"/>
    </location>
</feature>
<dbReference type="SMART" id="SM00079">
    <property type="entry name" value="PBPe"/>
    <property type="match status" value="1"/>
</dbReference>
<dbReference type="GO" id="GO:0038023">
    <property type="term" value="F:signaling receptor activity"/>
    <property type="evidence" value="ECO:0007669"/>
    <property type="project" value="InterPro"/>
</dbReference>
<evidence type="ECO:0000256" key="3">
    <source>
        <dbReference type="ARBA" id="ARBA00022475"/>
    </source>
</evidence>
<keyword evidence="5 15" id="KW-1133">Transmembrane helix</keyword>
<evidence type="ECO:0000256" key="8">
    <source>
        <dbReference type="ARBA" id="ARBA00023170"/>
    </source>
</evidence>
<reference evidence="18 19" key="1">
    <citation type="journal article" date="2007" name="Science">
        <title>Sea anemone genome reveals ancestral eumetazoan gene repertoire and genomic organization.</title>
        <authorList>
            <person name="Putnam N.H."/>
            <person name="Srivastava M."/>
            <person name="Hellsten U."/>
            <person name="Dirks B."/>
            <person name="Chapman J."/>
            <person name="Salamov A."/>
            <person name="Terry A."/>
            <person name="Shapiro H."/>
            <person name="Lindquist E."/>
            <person name="Kapitonov V.V."/>
            <person name="Jurka J."/>
            <person name="Genikhovich G."/>
            <person name="Grigoriev I.V."/>
            <person name="Lucas S.M."/>
            <person name="Steele R.E."/>
            <person name="Finnerty J.R."/>
            <person name="Technau U."/>
            <person name="Martindale M.Q."/>
            <person name="Rokhsar D.S."/>
        </authorList>
    </citation>
    <scope>NUCLEOTIDE SEQUENCE [LARGE SCALE GENOMIC DNA]</scope>
    <source>
        <strain evidence="19">CH2 X CH6</strain>
    </source>
</reference>
<evidence type="ECO:0000256" key="9">
    <source>
        <dbReference type="ARBA" id="ARBA00023180"/>
    </source>
</evidence>
<comment type="subcellular location">
    <subcellularLocation>
        <location evidence="1">Cell membrane</location>
        <topology evidence="1">Multi-pass membrane protein</topology>
    </subcellularLocation>
</comment>
<protein>
    <recommendedName>
        <fullName evidence="20">Glutamate receptor</fullName>
    </recommendedName>
</protein>
<evidence type="ECO:0000256" key="4">
    <source>
        <dbReference type="ARBA" id="ARBA00022692"/>
    </source>
</evidence>
<dbReference type="InterPro" id="IPR015683">
    <property type="entry name" value="Ionotropic_Glu_rcpt"/>
</dbReference>
<proteinExistence type="predicted"/>
<sequence length="408" mass="46060">YFYFYLQDEPFMMIKPNASLLKGNDRYRGFSKDLMELLSRKLNFRYEICISKESSYGSKVEGQWQGLIGELVREEADIALGPITITAEREEVIDFSKPFLDFRIAMILQQPTGEEVNLFAFLLPFDEKLWLTTLGVVGLVSLIVWFLDRFSPQGYKTQAEKSGEGEGDEFSLSNSLWFAVASILQQGGDNTPRSTSGRVLAAAFWLFTLILISTYTANLAAYFTGERGIRSKINSLEDLVSQSTVKYGVQEGGSLFTFFSESKVDIYATMFQQMKSQETFVNGTQYGVLKARTQPFAYLTDQPSLDYYNMRKPCNTMLVKNLLDAKSYALAMRRNSEWTNLISVAILELREEGEIEKSRLRWWDDSSECPTGPSTDSSPQRLELHSLAGVFIILGGGATISLVLLLVE</sequence>
<keyword evidence="8" id="KW-0675">Receptor</keyword>
<dbReference type="FunFam" id="1.10.287.70:FF:000105">
    <property type="entry name" value="Eye-enriched kainate receptor, isoform A"/>
    <property type="match status" value="1"/>
</dbReference>
<name>A7S4J5_NEMVE</name>
<organism evidence="18 19">
    <name type="scientific">Nematostella vectensis</name>
    <name type="common">Starlet sea anemone</name>
    <dbReference type="NCBI Taxonomy" id="45351"/>
    <lineage>
        <taxon>Eukaryota</taxon>
        <taxon>Metazoa</taxon>
        <taxon>Cnidaria</taxon>
        <taxon>Anthozoa</taxon>
        <taxon>Hexacorallia</taxon>
        <taxon>Actiniaria</taxon>
        <taxon>Edwardsiidae</taxon>
        <taxon>Nematostella</taxon>
    </lineage>
</organism>
<dbReference type="PRINTS" id="PR00177">
    <property type="entry name" value="NMDARECEPTOR"/>
</dbReference>
<dbReference type="Gene3D" id="1.10.287.70">
    <property type="match status" value="1"/>
</dbReference>
<feature type="domain" description="Ionotropic glutamate receptor C-terminal" evidence="16">
    <location>
        <begin position="2"/>
        <end position="365"/>
    </location>
</feature>
<dbReference type="FunFam" id="3.40.190.10:FF:000400">
    <property type="entry name" value="Predicted protein"/>
    <property type="match status" value="1"/>
</dbReference>
<dbReference type="Proteomes" id="UP000001593">
    <property type="component" value="Unassembled WGS sequence"/>
</dbReference>
<keyword evidence="11" id="KW-0407">Ion channel</keyword>
<dbReference type="eggNOG" id="KOG1054">
    <property type="taxonomic scope" value="Eukaryota"/>
</dbReference>
<keyword evidence="6" id="KW-0406">Ion transport</keyword>
<evidence type="ECO:0000256" key="10">
    <source>
        <dbReference type="ARBA" id="ARBA00023286"/>
    </source>
</evidence>
<feature type="binding site" evidence="12">
    <location>
        <position position="254"/>
    </location>
    <ligand>
        <name>L-glutamate</name>
        <dbReference type="ChEBI" id="CHEBI:29985"/>
    </ligand>
</feature>
<evidence type="ECO:0000256" key="5">
    <source>
        <dbReference type="ARBA" id="ARBA00022989"/>
    </source>
</evidence>
<dbReference type="Pfam" id="PF00060">
    <property type="entry name" value="Lig_chan"/>
    <property type="match status" value="1"/>
</dbReference>
<keyword evidence="19" id="KW-1185">Reference proteome</keyword>
<keyword evidence="10" id="KW-1071">Ligand-gated ion channel</keyword>
<dbReference type="STRING" id="45351.A7S4J5"/>
<dbReference type="Pfam" id="PF10613">
    <property type="entry name" value="Lig_chan-Glu_bd"/>
    <property type="match status" value="1"/>
</dbReference>
<evidence type="ECO:0000259" key="17">
    <source>
        <dbReference type="SMART" id="SM00918"/>
    </source>
</evidence>
<dbReference type="GO" id="GO:0005886">
    <property type="term" value="C:plasma membrane"/>
    <property type="evidence" value="ECO:0007669"/>
    <property type="project" value="UniProtKB-SubCell"/>
</dbReference>
<evidence type="ECO:0000256" key="1">
    <source>
        <dbReference type="ARBA" id="ARBA00004651"/>
    </source>
</evidence>